<dbReference type="EnsemblPlants" id="TraesCS6D02G368400.1">
    <property type="protein sequence ID" value="TraesCS6D02G368400.1"/>
    <property type="gene ID" value="TraesCS6D02G368400"/>
</dbReference>
<dbReference type="Gramene" id="TraesLDM6D03G03794510.1">
    <property type="protein sequence ID" value="TraesLDM6D03G03794510.1"/>
    <property type="gene ID" value="TraesLDM6D03G03794510"/>
</dbReference>
<name>A0A3B6QNT4_WHEAT</name>
<dbReference type="Gramene" id="TraesSTA6D03G03783490.1">
    <property type="protein sequence ID" value="TraesSTA6D03G03783490.1"/>
    <property type="gene ID" value="TraesSTA6D03G03783490"/>
</dbReference>
<dbReference type="AlphaFoldDB" id="A0A3B6QNT4"/>
<dbReference type="Gramene" id="TraesNOR6D03G03831200.1">
    <property type="protein sequence ID" value="TraesNOR6D03G03831200.1"/>
    <property type="gene ID" value="TraesNOR6D03G03831200"/>
</dbReference>
<feature type="signal peptide" evidence="1">
    <location>
        <begin position="1"/>
        <end position="26"/>
    </location>
</feature>
<dbReference type="Gramene" id="TraesWEE_scaffold_095760_01G000200.1">
    <property type="protein sequence ID" value="TraesWEE_scaffold_095760_01G000200.1"/>
    <property type="gene ID" value="TraesWEE_scaffold_095760_01G000200"/>
</dbReference>
<dbReference type="Gramene" id="TraesCS6D03G0849000.1">
    <property type="protein sequence ID" value="TraesCS6D03G0849000.1.CDS"/>
    <property type="gene ID" value="TraesCS6D03G0849000"/>
</dbReference>
<evidence type="ECO:0000313" key="3">
    <source>
        <dbReference type="Proteomes" id="UP000019116"/>
    </source>
</evidence>
<keyword evidence="3" id="KW-1185">Reference proteome</keyword>
<reference evidence="2" key="1">
    <citation type="submission" date="2018-08" db="EMBL/GenBank/DDBJ databases">
        <authorList>
            <person name="Rossello M."/>
        </authorList>
    </citation>
    <scope>NUCLEOTIDE SEQUENCE [LARGE SCALE GENOMIC DNA]</scope>
    <source>
        <strain evidence="2">cv. Chinese Spring</strain>
    </source>
</reference>
<dbReference type="PROSITE" id="PS51257">
    <property type="entry name" value="PROKAR_LIPOPROTEIN"/>
    <property type="match status" value="1"/>
</dbReference>
<dbReference type="Gramene" id="TraesLAC6D03G03741210.1">
    <property type="protein sequence ID" value="TraesLAC6D03G03741210.1"/>
    <property type="gene ID" value="TraesLAC6D03G03741210"/>
</dbReference>
<dbReference type="Gramene" id="TraesCAD_scaffold_096383_01G000200.1">
    <property type="protein sequence ID" value="TraesCAD_scaffold_096383_01G000200.1"/>
    <property type="gene ID" value="TraesCAD_scaffold_096383_01G000200"/>
</dbReference>
<feature type="chain" id="PRO_5043179819" description="Knottin scorpion toxin-like domain-containing protein" evidence="1">
    <location>
        <begin position="27"/>
        <end position="114"/>
    </location>
</feature>
<dbReference type="Gramene" id="TraesPARA_EIv1.0_2129360.1">
    <property type="protein sequence ID" value="TraesPARA_EIv1.0_2129360.1.CDS"/>
    <property type="gene ID" value="TraesPARA_EIv1.0_2129360"/>
</dbReference>
<organism evidence="2">
    <name type="scientific">Triticum aestivum</name>
    <name type="common">Wheat</name>
    <dbReference type="NCBI Taxonomy" id="4565"/>
    <lineage>
        <taxon>Eukaryota</taxon>
        <taxon>Viridiplantae</taxon>
        <taxon>Streptophyta</taxon>
        <taxon>Embryophyta</taxon>
        <taxon>Tracheophyta</taxon>
        <taxon>Spermatophyta</taxon>
        <taxon>Magnoliopsida</taxon>
        <taxon>Liliopsida</taxon>
        <taxon>Poales</taxon>
        <taxon>Poaceae</taxon>
        <taxon>BOP clade</taxon>
        <taxon>Pooideae</taxon>
        <taxon>Triticodae</taxon>
        <taxon>Triticeae</taxon>
        <taxon>Triticinae</taxon>
        <taxon>Triticum</taxon>
    </lineage>
</organism>
<evidence type="ECO:0000256" key="1">
    <source>
        <dbReference type="SAM" id="SignalP"/>
    </source>
</evidence>
<dbReference type="Gramene" id="TraesCS6D02G368400.1">
    <property type="protein sequence ID" value="TraesCS6D02G368400.1"/>
    <property type="gene ID" value="TraesCS6D02G368400"/>
</dbReference>
<evidence type="ECO:0000313" key="2">
    <source>
        <dbReference type="EnsemblPlants" id="TraesCS6D02G368400.1"/>
    </source>
</evidence>
<accession>A0A3B6QNT4</accession>
<proteinExistence type="predicted"/>
<dbReference type="Gramene" id="TraesMAC6D03G03788770.1">
    <property type="protein sequence ID" value="TraesMAC6D03G03788770.1"/>
    <property type="gene ID" value="TraesMAC6D03G03788770"/>
</dbReference>
<dbReference type="Proteomes" id="UP000019116">
    <property type="component" value="Chromosome 6D"/>
</dbReference>
<sequence length="114" mass="11587">MAASPKPQLLLLLVVAAALVVASCHAARLPQAAAGGGLAAEKSHRDPSCLELTQVQCQITPCTNYCFRIGLNTTGYCTFKGLNVYCCCPVPAADAGTAELPASLSPSGPQAGLV</sequence>
<keyword evidence="1" id="KW-0732">Signal</keyword>
<dbReference type="OMA" id="NYCFRIG"/>
<reference evidence="2" key="2">
    <citation type="submission" date="2018-10" db="UniProtKB">
        <authorList>
            <consortium name="EnsemblPlants"/>
        </authorList>
    </citation>
    <scope>IDENTIFICATION</scope>
</reference>
<dbReference type="Gramene" id="TraesJAG6D03G03773490.1">
    <property type="protein sequence ID" value="TraesJAG6D03G03773490.1"/>
    <property type="gene ID" value="TraesJAG6D03G03773490"/>
</dbReference>
<dbReference type="OrthoDB" id="693902at2759"/>
<evidence type="ECO:0008006" key="4">
    <source>
        <dbReference type="Google" id="ProtNLM"/>
    </source>
</evidence>
<protein>
    <recommendedName>
        <fullName evidence="4">Knottin scorpion toxin-like domain-containing protein</fullName>
    </recommendedName>
</protein>